<accession>A0A1Q3DYS0</accession>
<evidence type="ECO:0000313" key="3">
    <source>
        <dbReference type="Proteomes" id="UP000188533"/>
    </source>
</evidence>
<evidence type="ECO:0000256" key="1">
    <source>
        <dbReference type="SAM" id="MobiDB-lite"/>
    </source>
</evidence>
<keyword evidence="3" id="KW-1185">Reference proteome</keyword>
<feature type="compositionally biased region" description="Basic and acidic residues" evidence="1">
    <location>
        <begin position="514"/>
        <end position="536"/>
    </location>
</feature>
<proteinExistence type="predicted"/>
<reference evidence="2 3" key="1">
    <citation type="submission" date="2016-08" db="EMBL/GenBank/DDBJ databases">
        <authorList>
            <consortium name="Lentinula edodes genome sequencing consortium"/>
            <person name="Sakamoto Y."/>
            <person name="Nakade K."/>
            <person name="Sato S."/>
            <person name="Yoshida Y."/>
            <person name="Miyazaki K."/>
            <person name="Natsume S."/>
            <person name="Konno N."/>
        </authorList>
    </citation>
    <scope>NUCLEOTIDE SEQUENCE [LARGE SCALE GENOMIC DNA]</scope>
    <source>
        <strain evidence="2 3">NBRC 111202</strain>
    </source>
</reference>
<protein>
    <submittedName>
        <fullName evidence="2">Uncharacterized protein</fullName>
    </submittedName>
</protein>
<comment type="caution">
    <text evidence="2">The sequence shown here is derived from an EMBL/GenBank/DDBJ whole genome shotgun (WGS) entry which is preliminary data.</text>
</comment>
<reference evidence="2 3" key="2">
    <citation type="submission" date="2017-02" db="EMBL/GenBank/DDBJ databases">
        <title>A genome survey and senescence transcriptome analysis in Lentinula edodes.</title>
        <authorList>
            <person name="Sakamoto Y."/>
            <person name="Nakade K."/>
            <person name="Sato S."/>
            <person name="Yoshida Y."/>
            <person name="Miyazaki K."/>
            <person name="Natsume S."/>
            <person name="Konno N."/>
        </authorList>
    </citation>
    <scope>NUCLEOTIDE SEQUENCE [LARGE SCALE GENOMIC DNA]</scope>
    <source>
        <strain evidence="2 3">NBRC 111202</strain>
    </source>
</reference>
<dbReference type="AlphaFoldDB" id="A0A1Q3DYS0"/>
<name>A0A1Q3DYS0_LENED</name>
<feature type="compositionally biased region" description="Basic and acidic residues" evidence="1">
    <location>
        <begin position="480"/>
        <end position="491"/>
    </location>
</feature>
<dbReference type="EMBL" id="BDGU01000022">
    <property type="protein sequence ID" value="GAW00004.1"/>
    <property type="molecule type" value="Genomic_DNA"/>
</dbReference>
<dbReference type="Proteomes" id="UP000188533">
    <property type="component" value="Unassembled WGS sequence"/>
</dbReference>
<gene>
    <name evidence="2" type="ORF">LENED_001493</name>
</gene>
<feature type="region of interest" description="Disordered" evidence="1">
    <location>
        <begin position="480"/>
        <end position="536"/>
    </location>
</feature>
<sequence length="536" mass="58785">MSFAGMSAEQLGNLRNNLLEGFYYLGNQRSLPEGCRWTTLDGKQFVTVPATQQNSIPTIAPFTLVGRVATNLNNTGILGSWSRNSRFPPETSRRTFQIGPALGHVFQQDWAPAMAKLKELQLIASSNSRKVQYLFVHENVPPQDCILRAGARVFRDLEDGEENNSVQEAVPKGKEDDPAWIDIVDSKNFAEFPLYDIDGERIPLKKVRTAMAGAIVLLTFSLHCWHFVPTDPFSFAADVERVDILLPAHKTPITMTLPPTPPKTPKQKGKVATPAHRLQALYTMQPDNVATSETNFCAPLTSPQSPYPTPESSVNNHTTYGTPTGTFHSSTPTAGYMSASDAQSPYDLFTPTASPSGNQLLNSVEKQHTEYPLQLPGSDNQPMDTWYNSVYVRNGPNVLNPTLGPPFAHVTLAAGDANITRGIEFHYAIVTTKRLTFYATGAPSAVPYVHTEINGRDGGDGGKTQASVCLTLDHHDIETDKSTGTNTKDKATNNMVSEDPGKAVAVTHLKRKRVADNEHQSERDAKRIDVEIRSDA</sequence>
<organism evidence="2 3">
    <name type="scientific">Lentinula edodes</name>
    <name type="common">Shiitake mushroom</name>
    <name type="synonym">Lentinus edodes</name>
    <dbReference type="NCBI Taxonomy" id="5353"/>
    <lineage>
        <taxon>Eukaryota</taxon>
        <taxon>Fungi</taxon>
        <taxon>Dikarya</taxon>
        <taxon>Basidiomycota</taxon>
        <taxon>Agaricomycotina</taxon>
        <taxon>Agaricomycetes</taxon>
        <taxon>Agaricomycetidae</taxon>
        <taxon>Agaricales</taxon>
        <taxon>Marasmiineae</taxon>
        <taxon>Omphalotaceae</taxon>
        <taxon>Lentinula</taxon>
    </lineage>
</organism>
<evidence type="ECO:0000313" key="2">
    <source>
        <dbReference type="EMBL" id="GAW00004.1"/>
    </source>
</evidence>